<evidence type="ECO:0000313" key="9">
    <source>
        <dbReference type="EMBL" id="EPY25227.1"/>
    </source>
</evidence>
<dbReference type="AlphaFoldDB" id="S9U358"/>
<feature type="transmembrane region" description="Helical" evidence="8">
    <location>
        <begin position="36"/>
        <end position="58"/>
    </location>
</feature>
<name>S9U358_9TRYP</name>
<evidence type="ECO:0000256" key="4">
    <source>
        <dbReference type="ARBA" id="ARBA00022963"/>
    </source>
</evidence>
<organism evidence="9 10">
    <name type="scientific">Strigomonas culicis</name>
    <dbReference type="NCBI Taxonomy" id="28005"/>
    <lineage>
        <taxon>Eukaryota</taxon>
        <taxon>Discoba</taxon>
        <taxon>Euglenozoa</taxon>
        <taxon>Kinetoplastea</taxon>
        <taxon>Metakinetoplastina</taxon>
        <taxon>Trypanosomatida</taxon>
        <taxon>Trypanosomatidae</taxon>
        <taxon>Strigomonadinae</taxon>
        <taxon>Strigomonas</taxon>
    </lineage>
</organism>
<sequence>MELHVCTVFFFFFVGCYTLQNSFFPSTSMPSNMPRVVPGVLRVLLLLLLALAPASLALRTAPSKTAANVSNATCAFQYYALYETVEAYPVETVTVRYNTASETIGIGFDEDFGPVVATAEQRAMQYQNGWDQVLVRLEPTFYTDKVEGAPAWLDIAYRAAGVAEGYLTFDKMQAHLTNTWDGPQGLRHLAALPAVQDWVAAQMGFLAELAADPASGAYGRQLRRLLSLLDGIASGYNVHQDVECALPAGDRSQISAVHVAVADGLRASSSGGGGGSDADTWSLNRTTLFLLNAQAEVGDIVKAVHLQGKVAPRHGGRTAAEALRSLARRFPHYLADLHCSALVKVVPDEDLFVAHVTWNSFESMTRQHKTYVLERTDLEQGEQPGEAARKSITMSGYPGLISSIDDWYQTHRRLVVTETTIGVYNQSLFEEHLRPRTVPTFLRVLLANYLSSDLPSDWFDLFGRHNSGTYNNQWMVVRMAARPNAALPPNTFWVGEQLPAAAPPAAPGSVYSNVSYGLTAADLSTHLSATGYWASYNLPFFRDVDERSGTAAHRAEVGTLCSYNETPRARIFAREQLRVRTLGDVMQLMRSNDYREDPLSLIPNCSGTATGVCDPPRSAFLAVAARGDLNPPGGAERYGPSYPSLGHRNHGATDAKITSWRSMTAADDAAAGAGTVYVSYMVNGPTTAGGRLPRFRWRKGLFTSMPPVWGLPTYQRDVYVRLTAPGPDDRGSGAARPAAGYVVAAVCALVLVAAVVYVAAKARQAQQYAVPRGQPAAEAAPLLA</sequence>
<evidence type="ECO:0000313" key="10">
    <source>
        <dbReference type="Proteomes" id="UP000015354"/>
    </source>
</evidence>
<dbReference type="GO" id="GO:0005576">
    <property type="term" value="C:extracellular region"/>
    <property type="evidence" value="ECO:0007669"/>
    <property type="project" value="TreeGrafter"/>
</dbReference>
<keyword evidence="8" id="KW-0472">Membrane</keyword>
<reference evidence="9 10" key="1">
    <citation type="journal article" date="2013" name="PLoS ONE">
        <title>Predicting the Proteins of Angomonas deanei, Strigomonas culicis and Their Respective Endosymbionts Reveals New Aspects of the Trypanosomatidae Family.</title>
        <authorList>
            <person name="Motta M.C."/>
            <person name="Martins A.C."/>
            <person name="de Souza S.S."/>
            <person name="Catta-Preta C.M."/>
            <person name="Silva R."/>
            <person name="Klein C.C."/>
            <person name="de Almeida L.G."/>
            <person name="de Lima Cunha O."/>
            <person name="Ciapina L.P."/>
            <person name="Brocchi M."/>
            <person name="Colabardini A.C."/>
            <person name="de Araujo Lima B."/>
            <person name="Machado C.R."/>
            <person name="de Almeida Soares C.M."/>
            <person name="Probst C.M."/>
            <person name="de Menezes C.B."/>
            <person name="Thompson C.E."/>
            <person name="Bartholomeu D.C."/>
            <person name="Gradia D.F."/>
            <person name="Pavoni D.P."/>
            <person name="Grisard E.C."/>
            <person name="Fantinatti-Garboggini F."/>
            <person name="Marchini F.K."/>
            <person name="Rodrigues-Luiz G.F."/>
            <person name="Wagner G."/>
            <person name="Goldman G.H."/>
            <person name="Fietto J.L."/>
            <person name="Elias M.C."/>
            <person name="Goldman M.H."/>
            <person name="Sagot M.F."/>
            <person name="Pereira M."/>
            <person name="Stoco P.H."/>
            <person name="de Mendonca-Neto R.P."/>
            <person name="Teixeira S.M."/>
            <person name="Maciel T.E."/>
            <person name="de Oliveira Mendes T.A."/>
            <person name="Urmenyi T.P."/>
            <person name="de Souza W."/>
            <person name="Schenkman S."/>
            <person name="de Vasconcelos A.T."/>
        </authorList>
    </citation>
    <scope>NUCLEOTIDE SEQUENCE [LARGE SCALE GENOMIC DNA]</scope>
</reference>
<keyword evidence="4 7" id="KW-0442">Lipid degradation</keyword>
<proteinExistence type="inferred from homology"/>
<dbReference type="PANTHER" id="PTHR12370:SF3">
    <property type="entry name" value="PHOSPHOLIPASE B-LIKE 2-RELATED"/>
    <property type="match status" value="1"/>
</dbReference>
<keyword evidence="5 7" id="KW-0443">Lipid metabolism</keyword>
<dbReference type="PANTHER" id="PTHR12370">
    <property type="entry name" value="PHOSPHOLIPASE B-RELATED"/>
    <property type="match status" value="1"/>
</dbReference>
<evidence type="ECO:0000256" key="3">
    <source>
        <dbReference type="ARBA" id="ARBA00022801"/>
    </source>
</evidence>
<dbReference type="EMBL" id="ATMH01006779">
    <property type="protein sequence ID" value="EPY25227.1"/>
    <property type="molecule type" value="Genomic_DNA"/>
</dbReference>
<gene>
    <name evidence="9" type="ORF">STCU_06779</name>
</gene>
<accession>S9U358</accession>
<keyword evidence="3 7" id="KW-0378">Hydrolase</keyword>
<dbReference type="Gene3D" id="3.60.60.30">
    <property type="match status" value="1"/>
</dbReference>
<keyword evidence="8" id="KW-0812">Transmembrane</keyword>
<evidence type="ECO:0000256" key="1">
    <source>
        <dbReference type="ARBA" id="ARBA00007835"/>
    </source>
</evidence>
<comment type="function">
    <text evidence="7">Putative phospholipase.</text>
</comment>
<comment type="similarity">
    <text evidence="1 7">Belongs to the phospholipase B-like family.</text>
</comment>
<feature type="transmembrane region" description="Helical" evidence="8">
    <location>
        <begin position="6"/>
        <end position="24"/>
    </location>
</feature>
<dbReference type="GO" id="GO:0004620">
    <property type="term" value="F:phospholipase activity"/>
    <property type="evidence" value="ECO:0007669"/>
    <property type="project" value="InterPro"/>
</dbReference>
<evidence type="ECO:0000256" key="8">
    <source>
        <dbReference type="SAM" id="Phobius"/>
    </source>
</evidence>
<comment type="caution">
    <text evidence="9">The sequence shown here is derived from an EMBL/GenBank/DDBJ whole genome shotgun (WGS) entry which is preliminary data.</text>
</comment>
<evidence type="ECO:0000256" key="2">
    <source>
        <dbReference type="ARBA" id="ARBA00022729"/>
    </source>
</evidence>
<dbReference type="Proteomes" id="UP000015354">
    <property type="component" value="Unassembled WGS sequence"/>
</dbReference>
<keyword evidence="10" id="KW-1185">Reference proteome</keyword>
<dbReference type="InterPro" id="IPR007000">
    <property type="entry name" value="PLipase_B-like"/>
</dbReference>
<evidence type="ECO:0000256" key="6">
    <source>
        <dbReference type="ARBA" id="ARBA00023180"/>
    </source>
</evidence>
<dbReference type="Pfam" id="PF04916">
    <property type="entry name" value="Phospholip_B"/>
    <property type="match status" value="2"/>
</dbReference>
<dbReference type="EC" id="3.1.1.-" evidence="7"/>
<protein>
    <recommendedName>
        <fullName evidence="7">Phospholipase B-like</fullName>
        <ecNumber evidence="7">3.1.1.-</ecNumber>
    </recommendedName>
</protein>
<dbReference type="OrthoDB" id="443524at2759"/>
<keyword evidence="2" id="KW-0732">Signal</keyword>
<evidence type="ECO:0000256" key="5">
    <source>
        <dbReference type="ARBA" id="ARBA00023098"/>
    </source>
</evidence>
<dbReference type="GO" id="GO:0009395">
    <property type="term" value="P:phospholipid catabolic process"/>
    <property type="evidence" value="ECO:0007669"/>
    <property type="project" value="TreeGrafter"/>
</dbReference>
<keyword evidence="8" id="KW-1133">Transmembrane helix</keyword>
<keyword evidence="6" id="KW-0325">Glycoprotein</keyword>
<evidence type="ECO:0000256" key="7">
    <source>
        <dbReference type="RuleBase" id="RU364138"/>
    </source>
</evidence>
<feature type="transmembrane region" description="Helical" evidence="8">
    <location>
        <begin position="738"/>
        <end position="760"/>
    </location>
</feature>